<dbReference type="Gene3D" id="1.10.1740.10">
    <property type="match status" value="1"/>
</dbReference>
<dbReference type="InterPro" id="IPR013324">
    <property type="entry name" value="RNA_pol_sigma_r3/r4-like"/>
</dbReference>
<evidence type="ECO:0000313" key="9">
    <source>
        <dbReference type="Proteomes" id="UP000234789"/>
    </source>
</evidence>
<dbReference type="InterPro" id="IPR007627">
    <property type="entry name" value="RNA_pol_sigma70_r2"/>
</dbReference>
<feature type="region of interest" description="Disordered" evidence="5">
    <location>
        <begin position="90"/>
        <end position="117"/>
    </location>
</feature>
<keyword evidence="4" id="KW-0804">Transcription</keyword>
<gene>
    <name evidence="8" type="ORF">B8V81_3483</name>
</gene>
<keyword evidence="9" id="KW-1185">Reference proteome</keyword>
<dbReference type="InterPro" id="IPR039425">
    <property type="entry name" value="RNA_pol_sigma-70-like"/>
</dbReference>
<sequence>MTVTDEELVQGMMDGDQASFEALVHRYHAPLSGFLQRQLKDPGRAEDIVQETFLKLIRQLKDRRSPDNVQAWLYRVAMNQCRDYWKSSGYQTDRNRFGEPPERKDERPSVVEMAERSETRREIRQTLEELPQVQREVVLLRFYQDLKLQDIADALQLPLGSVKTHLYKALRRLKTKLGKEQKAPMRAEGGEPDGIAER</sequence>
<dbReference type="InterPro" id="IPR036388">
    <property type="entry name" value="WH-like_DNA-bd_sf"/>
</dbReference>
<reference evidence="8 9" key="1">
    <citation type="submission" date="2017-05" db="EMBL/GenBank/DDBJ databases">
        <title>Functional genome analysis of Paenibacillus pasadenensis strain R16: insights on endophytic life style and antifungal activity.</title>
        <authorList>
            <person name="Passera A."/>
            <person name="Marcolungo L."/>
            <person name="Casati P."/>
            <person name="Brasca M."/>
            <person name="Quaglino F."/>
            <person name="Delledonne M."/>
        </authorList>
    </citation>
    <scope>NUCLEOTIDE SEQUENCE [LARGE SCALE GENOMIC DNA]</scope>
    <source>
        <strain evidence="8 9">R16</strain>
    </source>
</reference>
<dbReference type="SUPFAM" id="SSF88659">
    <property type="entry name" value="Sigma3 and sigma4 domains of RNA polymerase sigma factors"/>
    <property type="match status" value="1"/>
</dbReference>
<evidence type="ECO:0000256" key="4">
    <source>
        <dbReference type="ARBA" id="ARBA00023163"/>
    </source>
</evidence>
<dbReference type="GO" id="GO:0006352">
    <property type="term" value="P:DNA-templated transcription initiation"/>
    <property type="evidence" value="ECO:0007669"/>
    <property type="project" value="InterPro"/>
</dbReference>
<comment type="caution">
    <text evidence="8">The sequence shown here is derived from an EMBL/GenBank/DDBJ whole genome shotgun (WGS) entry which is preliminary data.</text>
</comment>
<dbReference type="PANTHER" id="PTHR43133">
    <property type="entry name" value="RNA POLYMERASE ECF-TYPE SIGMA FACTO"/>
    <property type="match status" value="1"/>
</dbReference>
<protein>
    <submittedName>
        <fullName evidence="8">RNA polymerase sigma-54 factor RpoN</fullName>
    </submittedName>
</protein>
<evidence type="ECO:0000256" key="5">
    <source>
        <dbReference type="SAM" id="MobiDB-lite"/>
    </source>
</evidence>
<name>A0A2N5N429_9BACL</name>
<dbReference type="Pfam" id="PF04542">
    <property type="entry name" value="Sigma70_r2"/>
    <property type="match status" value="1"/>
</dbReference>
<dbReference type="Gene3D" id="1.10.10.10">
    <property type="entry name" value="Winged helix-like DNA-binding domain superfamily/Winged helix DNA-binding domain"/>
    <property type="match status" value="1"/>
</dbReference>
<feature type="region of interest" description="Disordered" evidence="5">
    <location>
        <begin position="177"/>
        <end position="198"/>
    </location>
</feature>
<dbReference type="GO" id="GO:0003677">
    <property type="term" value="F:DNA binding"/>
    <property type="evidence" value="ECO:0007669"/>
    <property type="project" value="InterPro"/>
</dbReference>
<feature type="domain" description="RNA polymerase sigma-70 region 2" evidence="6">
    <location>
        <begin position="23"/>
        <end position="87"/>
    </location>
</feature>
<evidence type="ECO:0000259" key="7">
    <source>
        <dbReference type="Pfam" id="PF08281"/>
    </source>
</evidence>
<dbReference type="InterPro" id="IPR014284">
    <property type="entry name" value="RNA_pol_sigma-70_dom"/>
</dbReference>
<feature type="compositionally biased region" description="Basic and acidic residues" evidence="5">
    <location>
        <begin position="93"/>
        <end position="117"/>
    </location>
</feature>
<proteinExistence type="inferred from homology"/>
<dbReference type="Pfam" id="PF08281">
    <property type="entry name" value="Sigma70_r4_2"/>
    <property type="match status" value="1"/>
</dbReference>
<evidence type="ECO:0000313" key="8">
    <source>
        <dbReference type="EMBL" id="PLT45052.1"/>
    </source>
</evidence>
<dbReference type="RefSeq" id="WP_228551354.1">
    <property type="nucleotide sequence ID" value="NZ_BIMM01000082.1"/>
</dbReference>
<dbReference type="NCBIfam" id="TIGR02937">
    <property type="entry name" value="sigma70-ECF"/>
    <property type="match status" value="1"/>
</dbReference>
<accession>A0A2N5N429</accession>
<dbReference type="CDD" id="cd06171">
    <property type="entry name" value="Sigma70_r4"/>
    <property type="match status" value="1"/>
</dbReference>
<dbReference type="InterPro" id="IPR013249">
    <property type="entry name" value="RNA_pol_sigma70_r4_t2"/>
</dbReference>
<evidence type="ECO:0000256" key="3">
    <source>
        <dbReference type="ARBA" id="ARBA00023082"/>
    </source>
</evidence>
<evidence type="ECO:0000256" key="2">
    <source>
        <dbReference type="ARBA" id="ARBA00023015"/>
    </source>
</evidence>
<evidence type="ECO:0000259" key="6">
    <source>
        <dbReference type="Pfam" id="PF04542"/>
    </source>
</evidence>
<dbReference type="PANTHER" id="PTHR43133:SF51">
    <property type="entry name" value="RNA POLYMERASE SIGMA FACTOR"/>
    <property type="match status" value="1"/>
</dbReference>
<dbReference type="InterPro" id="IPR013325">
    <property type="entry name" value="RNA_pol_sigma_r2"/>
</dbReference>
<keyword evidence="3" id="KW-0731">Sigma factor</keyword>
<organism evidence="8 9">
    <name type="scientific">Paenibacillus pasadenensis</name>
    <dbReference type="NCBI Taxonomy" id="217090"/>
    <lineage>
        <taxon>Bacteria</taxon>
        <taxon>Bacillati</taxon>
        <taxon>Bacillota</taxon>
        <taxon>Bacilli</taxon>
        <taxon>Bacillales</taxon>
        <taxon>Paenibacillaceae</taxon>
        <taxon>Paenibacillus</taxon>
    </lineage>
</organism>
<dbReference type="Proteomes" id="UP000234789">
    <property type="component" value="Unassembled WGS sequence"/>
</dbReference>
<feature type="domain" description="RNA polymerase sigma factor 70 region 4 type 2" evidence="7">
    <location>
        <begin position="120"/>
        <end position="173"/>
    </location>
</feature>
<dbReference type="AlphaFoldDB" id="A0A2N5N429"/>
<dbReference type="GO" id="GO:0016987">
    <property type="term" value="F:sigma factor activity"/>
    <property type="evidence" value="ECO:0007669"/>
    <property type="project" value="UniProtKB-KW"/>
</dbReference>
<dbReference type="SUPFAM" id="SSF88946">
    <property type="entry name" value="Sigma2 domain of RNA polymerase sigma factors"/>
    <property type="match status" value="1"/>
</dbReference>
<dbReference type="EMBL" id="NFEZ01000004">
    <property type="protein sequence ID" value="PLT45052.1"/>
    <property type="molecule type" value="Genomic_DNA"/>
</dbReference>
<comment type="similarity">
    <text evidence="1">Belongs to the sigma-70 factor family. ECF subfamily.</text>
</comment>
<keyword evidence="2" id="KW-0805">Transcription regulation</keyword>
<evidence type="ECO:0000256" key="1">
    <source>
        <dbReference type="ARBA" id="ARBA00010641"/>
    </source>
</evidence>